<evidence type="ECO:0000313" key="3">
    <source>
        <dbReference type="Proteomes" id="UP000234881"/>
    </source>
</evidence>
<accession>A0A2N5XXN0</accession>
<dbReference type="AlphaFoldDB" id="A0A2N5XXN0"/>
<dbReference type="OrthoDB" id="9763101at2"/>
<comment type="similarity">
    <text evidence="1">Belongs to the UPF0276 family.</text>
</comment>
<reference evidence="2 3" key="1">
    <citation type="submission" date="2018-01" db="EMBL/GenBank/DDBJ databases">
        <title>The draft genome sequence of Cohaesibacter sp. H1304.</title>
        <authorList>
            <person name="Wang N.-N."/>
            <person name="Du Z.-J."/>
        </authorList>
    </citation>
    <scope>NUCLEOTIDE SEQUENCE [LARGE SCALE GENOMIC DNA]</scope>
    <source>
        <strain evidence="2 3">H1304</strain>
    </source>
</reference>
<dbReference type="EMBL" id="PKUQ01000001">
    <property type="protein sequence ID" value="PLW79266.1"/>
    <property type="molecule type" value="Genomic_DNA"/>
</dbReference>
<evidence type="ECO:0000256" key="1">
    <source>
        <dbReference type="HAMAP-Rule" id="MF_00697"/>
    </source>
</evidence>
<keyword evidence="3" id="KW-1185">Reference proteome</keyword>
<dbReference type="PANTHER" id="PTHR42194:SF1">
    <property type="entry name" value="UPF0276 PROTEIN HI_1600"/>
    <property type="match status" value="1"/>
</dbReference>
<protein>
    <recommendedName>
        <fullName evidence="1">UPF0276 protein C0081_01920</fullName>
    </recommendedName>
</protein>
<comment type="caution">
    <text evidence="2">The sequence shown here is derived from an EMBL/GenBank/DDBJ whole genome shotgun (WGS) entry which is preliminary data.</text>
</comment>
<dbReference type="InterPro" id="IPR007801">
    <property type="entry name" value="MbnB/TglH/ChrH"/>
</dbReference>
<dbReference type="HAMAP" id="MF_00697">
    <property type="entry name" value="UPF0276"/>
    <property type="match status" value="1"/>
</dbReference>
<name>A0A2N5XXN0_9HYPH</name>
<proteinExistence type="inferred from homology"/>
<dbReference type="SUPFAM" id="SSF51658">
    <property type="entry name" value="Xylose isomerase-like"/>
    <property type="match status" value="1"/>
</dbReference>
<dbReference type="Pfam" id="PF05114">
    <property type="entry name" value="MbnB_TglH_ChrH"/>
    <property type="match status" value="1"/>
</dbReference>
<sequence>MSALATKPIPARAGVGLKAAHYQTILDTNPDIGWFEVHPENYMGEGGPPHRYLTEIASRYPLSLHGVGASIGADQPLKLDHIERLKALNKRYNPGLFSEHLAWSSHDEIFFNDLLPVPYRQDSLDRVIEHVSQLQEHLDRQVLIENPSVYVAFDSSTMSEIAFLERLVERTGCGLLLDCNNVYVSATNQNYDPIAYLDAFPVEHVGEIHLAGFARDEDDEGEPLLIDAHDREVADAVWTLYDHALDRAGAVPTLVEWDTNIPHWDVLFAEAMRADTKLQAATAKADLRNAG</sequence>
<organism evidence="2 3">
    <name type="scientific">Cohaesibacter celericrescens</name>
    <dbReference type="NCBI Taxonomy" id="2067669"/>
    <lineage>
        <taxon>Bacteria</taxon>
        <taxon>Pseudomonadati</taxon>
        <taxon>Pseudomonadota</taxon>
        <taxon>Alphaproteobacteria</taxon>
        <taxon>Hyphomicrobiales</taxon>
        <taxon>Cohaesibacteraceae</taxon>
    </lineage>
</organism>
<dbReference type="InterPro" id="IPR036237">
    <property type="entry name" value="Xyl_isomerase-like_sf"/>
</dbReference>
<dbReference type="Proteomes" id="UP000234881">
    <property type="component" value="Unassembled WGS sequence"/>
</dbReference>
<evidence type="ECO:0000313" key="2">
    <source>
        <dbReference type="EMBL" id="PLW79266.1"/>
    </source>
</evidence>
<dbReference type="NCBIfam" id="NF003818">
    <property type="entry name" value="PRK05409.1"/>
    <property type="match status" value="1"/>
</dbReference>
<dbReference type="PANTHER" id="PTHR42194">
    <property type="entry name" value="UPF0276 PROTEIN HI_1600"/>
    <property type="match status" value="1"/>
</dbReference>
<dbReference type="Gene3D" id="3.20.20.150">
    <property type="entry name" value="Divalent-metal-dependent TIM barrel enzymes"/>
    <property type="match status" value="1"/>
</dbReference>
<gene>
    <name evidence="2" type="ORF">C0081_01920</name>
</gene>